<keyword evidence="8" id="KW-1185">Reference proteome</keyword>
<dbReference type="EMBL" id="JBHSDU010000010">
    <property type="protein sequence ID" value="MFC4311926.1"/>
    <property type="molecule type" value="Genomic_DNA"/>
</dbReference>
<evidence type="ECO:0000313" key="7">
    <source>
        <dbReference type="EMBL" id="MFC4311926.1"/>
    </source>
</evidence>
<dbReference type="CDD" id="cd17643">
    <property type="entry name" value="A_NRPS_Cytc1-like"/>
    <property type="match status" value="1"/>
</dbReference>
<dbReference type="SUPFAM" id="SSF56801">
    <property type="entry name" value="Acetyl-CoA synthetase-like"/>
    <property type="match status" value="5"/>
</dbReference>
<dbReference type="Gene3D" id="3.30.300.30">
    <property type="match status" value="4"/>
</dbReference>
<dbReference type="InterPro" id="IPR036736">
    <property type="entry name" value="ACP-like_sf"/>
</dbReference>
<dbReference type="CDD" id="cd05930">
    <property type="entry name" value="A_NRPS"/>
    <property type="match status" value="1"/>
</dbReference>
<dbReference type="RefSeq" id="WP_380600885.1">
    <property type="nucleotide sequence ID" value="NZ_JBHSDU010000010.1"/>
</dbReference>
<keyword evidence="3" id="KW-0597">Phosphoprotein</keyword>
<dbReference type="Pfam" id="PF00550">
    <property type="entry name" value="PP-binding"/>
    <property type="match status" value="4"/>
</dbReference>
<dbReference type="InterPro" id="IPR009081">
    <property type="entry name" value="PP-bd_ACP"/>
</dbReference>
<dbReference type="InterPro" id="IPR020806">
    <property type="entry name" value="PKS_PP-bd"/>
</dbReference>
<dbReference type="Gene3D" id="3.30.559.30">
    <property type="entry name" value="Nonribosomal peptide synthetase, condensation domain"/>
    <property type="match status" value="5"/>
</dbReference>
<dbReference type="Gene3D" id="3.40.50.12780">
    <property type="entry name" value="N-terminal domain of ligase-like"/>
    <property type="match status" value="2"/>
</dbReference>
<feature type="coiled-coil region" evidence="4">
    <location>
        <begin position="897"/>
        <end position="924"/>
    </location>
</feature>
<proteinExistence type="predicted"/>
<feature type="non-terminal residue" evidence="7">
    <location>
        <position position="4935"/>
    </location>
</feature>
<keyword evidence="2" id="KW-0596">Phosphopantetheine</keyword>
<evidence type="ECO:0000256" key="1">
    <source>
        <dbReference type="ARBA" id="ARBA00001957"/>
    </source>
</evidence>
<dbReference type="InterPro" id="IPR020845">
    <property type="entry name" value="AMP-binding_CS"/>
</dbReference>
<evidence type="ECO:0000256" key="2">
    <source>
        <dbReference type="ARBA" id="ARBA00022450"/>
    </source>
</evidence>
<dbReference type="PROSITE" id="PS00012">
    <property type="entry name" value="PHOSPHOPANTETHEINE"/>
    <property type="match status" value="2"/>
</dbReference>
<dbReference type="Pfam" id="PF00501">
    <property type="entry name" value="AMP-binding"/>
    <property type="match status" value="5"/>
</dbReference>
<dbReference type="NCBIfam" id="NF003417">
    <property type="entry name" value="PRK04813.1"/>
    <property type="match status" value="5"/>
</dbReference>
<feature type="domain" description="Carrier" evidence="6">
    <location>
        <begin position="3179"/>
        <end position="3253"/>
    </location>
</feature>
<dbReference type="CDD" id="cd17646">
    <property type="entry name" value="A_NRPS_AB3403-like"/>
    <property type="match status" value="1"/>
</dbReference>
<dbReference type="Gene3D" id="3.40.50.980">
    <property type="match status" value="6"/>
</dbReference>
<dbReference type="CDD" id="cd12117">
    <property type="entry name" value="A_NRPS_Srf_like"/>
    <property type="match status" value="1"/>
</dbReference>
<dbReference type="NCBIfam" id="TIGR01733">
    <property type="entry name" value="AA-adenyl-dom"/>
    <property type="match status" value="4"/>
</dbReference>
<dbReference type="Gene3D" id="1.10.1200.10">
    <property type="entry name" value="ACP-like"/>
    <property type="match status" value="4"/>
</dbReference>
<dbReference type="InterPro" id="IPR006162">
    <property type="entry name" value="Ppantetheine_attach_site"/>
</dbReference>
<evidence type="ECO:0000313" key="8">
    <source>
        <dbReference type="Proteomes" id="UP001595904"/>
    </source>
</evidence>
<dbReference type="InterPro" id="IPR045851">
    <property type="entry name" value="AMP-bd_C_sf"/>
</dbReference>
<dbReference type="PROSITE" id="PS00455">
    <property type="entry name" value="AMP_BINDING"/>
    <property type="match status" value="4"/>
</dbReference>
<evidence type="ECO:0000256" key="3">
    <source>
        <dbReference type="ARBA" id="ARBA00022553"/>
    </source>
</evidence>
<dbReference type="Gene3D" id="3.30.559.10">
    <property type="entry name" value="Chloramphenicol acetyltransferase-like domain"/>
    <property type="match status" value="5"/>
</dbReference>
<dbReference type="PANTHER" id="PTHR45527">
    <property type="entry name" value="NONRIBOSOMAL PEPTIDE SYNTHETASE"/>
    <property type="match status" value="1"/>
</dbReference>
<dbReference type="PANTHER" id="PTHR45527:SF1">
    <property type="entry name" value="FATTY ACID SYNTHASE"/>
    <property type="match status" value="1"/>
</dbReference>
<accession>A0ABV8SWG5</accession>
<dbReference type="SUPFAM" id="SSF52777">
    <property type="entry name" value="CoA-dependent acyltransferases"/>
    <property type="match status" value="10"/>
</dbReference>
<feature type="domain" description="Carrier" evidence="6">
    <location>
        <begin position="4263"/>
        <end position="4337"/>
    </location>
</feature>
<dbReference type="Pfam" id="PF00668">
    <property type="entry name" value="Condensation"/>
    <property type="match status" value="5"/>
</dbReference>
<evidence type="ECO:0000256" key="4">
    <source>
        <dbReference type="SAM" id="Coils"/>
    </source>
</evidence>
<feature type="domain" description="Carrier" evidence="6">
    <location>
        <begin position="2080"/>
        <end position="2154"/>
    </location>
</feature>
<dbReference type="InterPro" id="IPR001242">
    <property type="entry name" value="Condensation_dom"/>
</dbReference>
<comment type="caution">
    <text evidence="7">The sequence shown here is derived from an EMBL/GenBank/DDBJ whole genome shotgun (WGS) entry which is preliminary data.</text>
</comment>
<sequence>MNDHALDHSDAIDGPHSEASLPSESTGLLSIQELSREQWGAIARVVSDGPDNIQDIYPLSPLQEGILFHRLLNEACDTYVLSTLFEVRSRADAELLAEALQSAIDRHESLRSAVLWKDLPRPVQVVCKRARLPIEELTLKGGFDSREQLNELMRPGRPAFELGAAPLVRLLLVQPSDATRGFALLQVHHLICDHQSLRMLVDEAMMTASGRSWQLPPAMTYRQLFAEAGTDEAAAEEFFRKKLAGVDESTAPFGLIDIHGDGSGIDEASATLDVELDRRIREQARRAGVTVGRFFHAAWSLVVARTSGRDDIVFGTVLSSLRRQSADERVLGMFVNTLPLRLQLQGMTAQQLVRTMADELGELLNHRRAPLPLAQRCSEIGGTAPLFTCILNFRHTARDADAPPSETAGIRVLARGEAWTNYPIAMTIDDLGDGFTLTAQVDRRIGPDRIMGMLQIALGSLVDALEHAPETQASSLSILTDLERDRTLRAFNATRAIYPRNKRVHQLFEDQVRRTPEAVALVYEQASLTYRELNRQANRLANYLRRHNVEAADYVPLVMGRSPQLIVAQLAVLKCGGVYVPIDPEQPAERRAFMIRDCGARVVLTDAANSAALSGQPMHWIDCSSLPLQDESAENVETETGSVAAAYVMYTSGSTGAPKGVIVPHHAVNRLAINNGYARIDADDCIAHYSNPSFDASTFEVWCALLNGARVAVVPHSVVLEADQFAELLERQRVTQLYMSVGLFNQYADALTDVFARLRYLMVGGDALDPRTVRRVLKAAAPTRFLNVYGPTECTTFSTAHLVESVDEGATSIPIGRPISNAQIYILDRHREPVPIGAIGEIYIGGDGVALGYLNRDDLTAERFVRDPFSADPSAHLYKSGDLGRWREDGCIEYLGRDDHQVKIRGFRIELEEIETQLARHEQVKDVVVIAREDRPGNKRLIAYVVPREPEAAEAGLTAEALRLHLKTLLPEYMVPSAFMILKTFPLTSNGKIDRRALPAPDAGAYASREYEAPRSETERTVARLWQELLQVAQVGRDDDFFELGGHSLLAMQVSSRLRQTMAVEPPIRLLFKCPVLKDLCEQIDGLRSNRAAAESIPVYRRRDGLNAEVMPTCGAQQRLWFIDRLEAGSAAYHVPVAVRLRGDLDCAALQVALNAVIARHEALRTTFIELEGEPVQRIARESSCILDITVLSADSEQEREGLVLQHSREELLQLFDLSSGPLIRGRLLQLARDEHVLLITMHHIISDGWSVEVLLRELAALYAASRRGVAHSLPDLPIQYGDYALWQRQSIATLPPEQLEYWREHLRGAPEMLELPTDRPRPATQSYRGATAKVQLGEELTARVKALSRQYNLTLAMTLYTAWTVVLARLSGQEDVVVGLPVANRGRVEVEGLIGFFVNTLAVRVSLPDDPTVSALLHRVKETMLGAYAHQDVPFERVVEALQPSRRLSHSPIFQAMFVLQSAARSVMELPGLTMVEQEVPLHTAQFDLLLSLQDGPEGIKGTLNYATDLFDESTIRRWVGYFKSVLESMTRLPELPISRLPLMGENERHQVLRQFNATQADYPKASLVHELFEDQVHRTPDAVAVVFEERSLSYRQLNAKANQLAHYLRARGIGPDRLVGICVERSLEMVVGLLGILKAGGAYVPLDPAYPAERLEYMLQDAAPGLLLTQERLQQLPVVDVPTLRLDADWAQIDTQPVENIPVMNRESAPRRLAYVIYTSGSTGRPKGAMNEHRAVINRVQWMQSAYRLGPSDAVLQKTPFSFDVSVWEFFWTLMSGAHLVVARPQGHQDPEYLRRLIQQSGVTTVHFVPSMLQIFLDQYRLGDCPSLRHIVCSGEELPASLQKKVHECLPEVQLSNLYGPTEAAVDVTAWECSPDAVGTRVPIGRPIGNIQMYVLDRHLQPVPVGVNGEIYIGGVGVGRGYLNRAELTAQRFVADPYSTDPTARLYKTGDVGRWRADGAIEYLGRNDHQVKIRGFRIELGEIEGQLLQHEHVREAVVLAREDVPGDKRLVAYVTGRDGCSPSVDALRTHLKTALPEYMVPSAFVLLAQFPLSPNGKLERRALPAPDLRAYSSREYQAPQGEVEEVLAGIWQSLLHVDRVGRRDNFFELGGHSLLIVQMIERLRRVGLSAELRRVFDSASLADLAKVLRTDAVVQFEVPANLIPEECETIVPEMLPLVELTTQHIERIVNGVPGGAANVQDIYPLAPLQEGILFHHLLSAQGADTYVLPTLLSISSRERLAELIAVLQATIDRHDVLRTAVIWDGVPQPVQVIYRTAILPVEEIDLDPEREALAQVEEWIAPDRQKLDLRQAPLLRLRIASHPSGSLFALLQLHHMTIDHVTLEALTAEIVARLEKVTEQPLPAVPYRNHVAQALAYARTREAERFFSEKLGHITEATAPFDLLDVRGDGSEIDEARQEFEPELARRVRAQARRLSVSAATLFHAGWGLVVARTAGRDEVVFGSVLLGRMQSHASTQRMLGMFINTLPLRLQLHGTTARSLVEQTQRELIELLAHEQASLAVAQRQSGIVGSAPLFTALFNYRHSVPDREAAWSNATGIRALAVQDRTNYPVTVSVDDLGEEFALTAQTHRRVNPRRVLSYLQTAVRSLVTALEQAPQTPTAQLSILPDEERRQVMELFNPHRSFSSDQLINELFEAQVRRAPHATAVTYNAHALTYADLNGRANRLAHYLCAHRVGPDQLVAICVDRSVEMVVGLLGILKSGAAYVPMDPTYPRERLQHILEDAAPRVVLTQAKHRDIFQGHPATIIALDDDWSDVSSYPATDPDRQTTGLQPHHLAYVIYTSGSTGKPKGVMVEHRNVTRLFTATEHWFQFGERDVWTLFHSFAFDFSVWELWGALFYGGRLAIVPYLTARSADDFYRLLCEEGVTVLNQTPSAFVQLIDAQARNAQLKHSLRVVIFGGEALELRSLRPWIERNGAERPHLVNMYGITETTVHVTYRDPLTIEQIFSARDNAIGQPIPDLRVYILDPDRQPVPIGVAGEMYVGGAGVARGYLNRAELTAERFILDPFRGERLAVEFTERLYKSGDLGRWRPDGSIEYLGRNDHQVKIRGFRIELGEIEAQLARHTQVKDAIVLAREDVPGEKRLVAYIVPSTEEGAIAPSPEQLRTHLREMLPEYMVPSAFVVLERLPLTSSGKLDRRALPAPELTAYTKRQYEAPQGPVETALAGIWQELLRVERVGRQDNFFELGGHSLLIVQMMERLRRVGLATDVRRVFDSPALTDLARVVRTEAREELAIPPNAIPEGCVDITPEMLPLVELSRDDIVRIARALPGGFANLQDIYPLAPLQEGILFHHLLSAQGGDIYLRPTLWSFASPEKLQQFIEALQRVIDRHDILRTAILWEQLPRAVQVVQRKVRLPVESLVLDANRDPIEQLQEMMTPAGLKLDLRTAPLMRLYVAQPEPANVCYAILQSHHITCDNQSLGAMFAEVAACLRGAADGLGEPVPYRNHVAQALARAQTNDAEAFFRQKLADVEEPTAPFGVLEVRESGQLSNVRQRLEPKLASRIRLQGRRLNVSAATLFHAAWGVVVSRTSGRDDVVFGTVLLGRLQGTAGAQRTLGMFINTLPLRLRLTAVTAAALVDLTQQELIGLLDHEQAPLAVAQRCSGIDSSAPLFSSLMNYVHSAVDVRSELIDTGVSLLGTEGGTNYPLALTVEDQGDAFFLELKSASSIDPTRALGHMRAALESLVQALESAPHTPALELEVLPAAEREQVIASFNASERRVARNELVHELFEKQVARTPGATAIVYEGKSLTYSQLNAAANRLAHLLRANGVGPDRCVAFCLDRSLDLVVALLGILKAGGAYVPLDPVHPRDRLSHMLRDSEAVAILTQTHLRDRFEVPGACLAVVMNDVSYEQMATAVGASSENPDSRTVGLTPSHLAYVIYTSGSTGQPKGVMVEHGNVLYFLRGMEECIHGIAPDCRRIAWNSSVGFDMAVKAWGQLTQGRSVYLLSEATRFNGEQLLAYIEEHRIEAMECTPSHLRMLREGGFMQGRASSLRKLLIGGEPIDVAAWRELAAASDVSFFNMYGPTECTVDATIGRIAAETPNIGRAMPESRIYILDRQKQPMPIGVTGEIYIGGAGVARGYLNREALTAERFVRDPFSADAQARMYKTGDLGRWRSDGTIEYLGRNDDQVKIRGYRIELGEIEAQLLEQPHVKEAAVIAREDTPGEKRLVAYYTVDEAVDLETLRTHLKGSLPEYMVPSAFVALERWPLTPNGKLDRRALPAPDVGAYTTRQYEAPQGEVEEILVGIWQSLLQVERVGRQDNFFELGGHSLLIMQMMERLRRVGLSTNVRQVFETPVISDLGGAIRAGAEEEWIVPANGIPHDCVAITPAMLPLVALSVEHLDRIGQSVGGGSANIKDIYPLGPLQEGILFHHLMNEEGGDPYVVPTVLSVASRERLDALIEALQGVIDRHDILRTAVLWERLPRPVQVVYRHAQLPVDEMVLDPIRALDEQLREWLQPERQRMDLRQAPLLRLQVARDPRSERWFALLQLHHIISDNTSQGIVISEIIAHLEGRAQLLPPSVPYRNHVAQTLAYARRHDADAFFREKLSTVEEPTAPFGLLDVYGDGTQIRQAQQVLERTLAARARDQARRLGVSAATLFHAAWGLVVAHTSGRDDVVFGTVLLGRLQGSAGAEQILGLFINTLPLRLQLDQVSAKELVERTQRELVGLLGHEQASLTVAKRASAVSGSTPLFSALLNFRHGLQRARGGWSSAEGIEVLAGRTGTNYPITLSVDDLGIEGFRLTAQTDRRIDPQRLTDYLHTALQSLVEALERSPQTLALTLPMLPTIERRQLLEEFNATALPYPQAQLIHELFEAQVSRTPTALAVMYETQSLTYEQLNGRANQLARYLRARGVGPDRRVGICIERSLEMVIGVLGTLKAGGAYVPLDPNYPAERLRYMIEDAAP</sequence>
<protein>
    <submittedName>
        <fullName evidence="7">Amino acid adenylation domain-containing protein</fullName>
    </submittedName>
</protein>
<comment type="cofactor">
    <cofactor evidence="1">
        <name>pantetheine 4'-phosphate</name>
        <dbReference type="ChEBI" id="CHEBI:47942"/>
    </cofactor>
</comment>
<gene>
    <name evidence="7" type="ORF">ACFPN2_22785</name>
</gene>
<dbReference type="Gene3D" id="2.30.38.10">
    <property type="entry name" value="Luciferase, Domain 3"/>
    <property type="match status" value="3"/>
</dbReference>
<dbReference type="CDD" id="cd19544">
    <property type="entry name" value="E-C_NRPS"/>
    <property type="match status" value="4"/>
</dbReference>
<dbReference type="Proteomes" id="UP001595904">
    <property type="component" value="Unassembled WGS sequence"/>
</dbReference>
<evidence type="ECO:0000259" key="6">
    <source>
        <dbReference type="PROSITE" id="PS50075"/>
    </source>
</evidence>
<reference evidence="8" key="1">
    <citation type="journal article" date="2019" name="Int. J. Syst. Evol. Microbiol.">
        <title>The Global Catalogue of Microorganisms (GCM) 10K type strain sequencing project: providing services to taxonomists for standard genome sequencing and annotation.</title>
        <authorList>
            <consortium name="The Broad Institute Genomics Platform"/>
            <consortium name="The Broad Institute Genome Sequencing Center for Infectious Disease"/>
            <person name="Wu L."/>
            <person name="Ma J."/>
        </authorList>
    </citation>
    <scope>NUCLEOTIDE SEQUENCE [LARGE SCALE GENOMIC DNA]</scope>
    <source>
        <strain evidence="8">CGMCC 1.10759</strain>
    </source>
</reference>
<dbReference type="Pfam" id="PF13193">
    <property type="entry name" value="AMP-binding_C"/>
    <property type="match status" value="4"/>
</dbReference>
<dbReference type="InterPro" id="IPR010071">
    <property type="entry name" value="AA_adenyl_dom"/>
</dbReference>
<dbReference type="SUPFAM" id="SSF47336">
    <property type="entry name" value="ACP-like"/>
    <property type="match status" value="4"/>
</dbReference>
<feature type="domain" description="Carrier" evidence="6">
    <location>
        <begin position="1013"/>
        <end position="1088"/>
    </location>
</feature>
<dbReference type="InterPro" id="IPR025110">
    <property type="entry name" value="AMP-bd_C"/>
</dbReference>
<dbReference type="InterPro" id="IPR042099">
    <property type="entry name" value="ANL_N_sf"/>
</dbReference>
<organism evidence="7 8">
    <name type="scientific">Steroidobacter flavus</name>
    <dbReference type="NCBI Taxonomy" id="1842136"/>
    <lineage>
        <taxon>Bacteria</taxon>
        <taxon>Pseudomonadati</taxon>
        <taxon>Pseudomonadota</taxon>
        <taxon>Gammaproteobacteria</taxon>
        <taxon>Steroidobacterales</taxon>
        <taxon>Steroidobacteraceae</taxon>
        <taxon>Steroidobacter</taxon>
    </lineage>
</organism>
<name>A0ABV8SWG5_9GAMM</name>
<dbReference type="SMART" id="SM00823">
    <property type="entry name" value="PKS_PP"/>
    <property type="match status" value="3"/>
</dbReference>
<keyword evidence="4" id="KW-0175">Coiled coil</keyword>
<dbReference type="PROSITE" id="PS50075">
    <property type="entry name" value="CARRIER"/>
    <property type="match status" value="4"/>
</dbReference>
<evidence type="ECO:0000256" key="5">
    <source>
        <dbReference type="SAM" id="MobiDB-lite"/>
    </source>
</evidence>
<feature type="compositionally biased region" description="Basic and acidic residues" evidence="5">
    <location>
        <begin position="1"/>
        <end position="16"/>
    </location>
</feature>
<dbReference type="InterPro" id="IPR023213">
    <property type="entry name" value="CAT-like_dom_sf"/>
</dbReference>
<dbReference type="InterPro" id="IPR000873">
    <property type="entry name" value="AMP-dep_synth/lig_dom"/>
</dbReference>
<feature type="region of interest" description="Disordered" evidence="5">
    <location>
        <begin position="1"/>
        <end position="23"/>
    </location>
</feature>
<dbReference type="CDD" id="cd19531">
    <property type="entry name" value="LCL_NRPS-like"/>
    <property type="match status" value="1"/>
</dbReference>